<feature type="transmembrane region" description="Helical" evidence="5">
    <location>
        <begin position="45"/>
        <end position="63"/>
    </location>
</feature>
<gene>
    <name evidence="7" type="ORF">WJU22_17855</name>
</gene>
<feature type="transmembrane region" description="Helical" evidence="5">
    <location>
        <begin position="311"/>
        <end position="329"/>
    </location>
</feature>
<evidence type="ECO:0000313" key="8">
    <source>
        <dbReference type="Proteomes" id="UP001449657"/>
    </source>
</evidence>
<dbReference type="Pfam" id="PF04932">
    <property type="entry name" value="Wzy_C"/>
    <property type="match status" value="1"/>
</dbReference>
<evidence type="ECO:0000256" key="3">
    <source>
        <dbReference type="ARBA" id="ARBA00022989"/>
    </source>
</evidence>
<dbReference type="GO" id="GO:0016874">
    <property type="term" value="F:ligase activity"/>
    <property type="evidence" value="ECO:0007669"/>
    <property type="project" value="UniProtKB-KW"/>
</dbReference>
<comment type="subcellular location">
    <subcellularLocation>
        <location evidence="1">Membrane</location>
        <topology evidence="1">Multi-pass membrane protein</topology>
    </subcellularLocation>
</comment>
<feature type="transmembrane region" description="Helical" evidence="5">
    <location>
        <begin position="122"/>
        <end position="140"/>
    </location>
</feature>
<feature type="transmembrane region" description="Helical" evidence="5">
    <location>
        <begin position="70"/>
        <end position="87"/>
    </location>
</feature>
<dbReference type="RefSeq" id="WP_341839529.1">
    <property type="nucleotide sequence ID" value="NZ_CP149792.1"/>
</dbReference>
<evidence type="ECO:0000313" key="7">
    <source>
        <dbReference type="EMBL" id="WZN44763.1"/>
    </source>
</evidence>
<feature type="transmembrane region" description="Helical" evidence="5">
    <location>
        <begin position="436"/>
        <end position="452"/>
    </location>
</feature>
<dbReference type="PANTHER" id="PTHR37422">
    <property type="entry name" value="TEICHURONIC ACID BIOSYNTHESIS PROTEIN TUAE"/>
    <property type="match status" value="1"/>
</dbReference>
<evidence type="ECO:0000256" key="4">
    <source>
        <dbReference type="ARBA" id="ARBA00023136"/>
    </source>
</evidence>
<sequence length="499" mass="56465">MKALTAFILRNRTVSSLVDTPYFWVAMALVAGVIGYVVSYIDERLGLVIAAGLIGITVALICLFNTRNGFYIVTVLGFFMFYIKRFADDAIPMGAVCDVLLAVTFLGIYYRKTVLKERLWKYSSNIITLLYGINFGFLMVELFNPSMYSVAGWVFTVRKALNFIMIYFIGLHIFHTRQAIIDYVKLWVILSAIAGLYGCYQQWFGLLGFETNWVMSDPIRYKLYFQGGEIRKFSFLSDPTSFGILMAHGVVFSIILLLNAERKRDRKWLFFSTLCMALGMAYSGTRTAYFMIPAGLSLYVLMTITNRRTMFFAIGFMMLFCVLIFGPFYSNGTINRIRSTFEMSDDESLNVRDENRAKIQPYIFKHPLGGGVATSGVLGLEYNPEHPLAGFPPDSGYLRVAIETGWVGLILTCTIYFTILFTGIRNYYRSRSREFKIIYLGIVASIYAYIIANYAQVAIGQIPGALFFYSAVAMIVNLRGIEEASTQNQNSKISKTNAI</sequence>
<feature type="domain" description="O-antigen ligase-related" evidence="6">
    <location>
        <begin position="272"/>
        <end position="412"/>
    </location>
</feature>
<keyword evidence="8" id="KW-1185">Reference proteome</keyword>
<keyword evidence="7" id="KW-0436">Ligase</keyword>
<evidence type="ECO:0000259" key="6">
    <source>
        <dbReference type="Pfam" id="PF04932"/>
    </source>
</evidence>
<keyword evidence="4 5" id="KW-0472">Membrane</keyword>
<dbReference type="InterPro" id="IPR007016">
    <property type="entry name" value="O-antigen_ligase-rel_domated"/>
</dbReference>
<feature type="transmembrane region" description="Helical" evidence="5">
    <location>
        <begin position="242"/>
        <end position="260"/>
    </location>
</feature>
<feature type="transmembrane region" description="Helical" evidence="5">
    <location>
        <begin position="93"/>
        <end position="110"/>
    </location>
</feature>
<feature type="transmembrane region" description="Helical" evidence="5">
    <location>
        <begin position="267"/>
        <end position="282"/>
    </location>
</feature>
<reference evidence="7 8" key="1">
    <citation type="submission" date="2024-03" db="EMBL/GenBank/DDBJ databases">
        <title>Chitinophaga caseinilytica sp. nov., a casein hydrolysing bacterium isolated from forest soil.</title>
        <authorList>
            <person name="Lee D.S."/>
            <person name="Han D.M."/>
            <person name="Baek J.H."/>
            <person name="Choi D.G."/>
            <person name="Jeon J.H."/>
            <person name="Jeon C.O."/>
        </authorList>
    </citation>
    <scope>NUCLEOTIDE SEQUENCE [LARGE SCALE GENOMIC DNA]</scope>
    <source>
        <strain evidence="7 8">KACC 19118</strain>
    </source>
</reference>
<dbReference type="InterPro" id="IPR051533">
    <property type="entry name" value="WaaL-like"/>
</dbReference>
<organism evidence="7 8">
    <name type="scientific">Chitinophaga caseinilytica</name>
    <dbReference type="NCBI Taxonomy" id="2267521"/>
    <lineage>
        <taxon>Bacteria</taxon>
        <taxon>Pseudomonadati</taxon>
        <taxon>Bacteroidota</taxon>
        <taxon>Chitinophagia</taxon>
        <taxon>Chitinophagales</taxon>
        <taxon>Chitinophagaceae</taxon>
        <taxon>Chitinophaga</taxon>
    </lineage>
</organism>
<proteinExistence type="predicted"/>
<feature type="transmembrane region" description="Helical" evidence="5">
    <location>
        <begin position="186"/>
        <end position="204"/>
    </location>
</feature>
<feature type="transmembrane region" description="Helical" evidence="5">
    <location>
        <begin position="458"/>
        <end position="478"/>
    </location>
</feature>
<keyword evidence="2 5" id="KW-0812">Transmembrane</keyword>
<evidence type="ECO:0000256" key="1">
    <source>
        <dbReference type="ARBA" id="ARBA00004141"/>
    </source>
</evidence>
<feature type="transmembrane region" description="Helical" evidence="5">
    <location>
        <begin position="152"/>
        <end position="174"/>
    </location>
</feature>
<dbReference type="PANTHER" id="PTHR37422:SF13">
    <property type="entry name" value="LIPOPOLYSACCHARIDE BIOSYNTHESIS PROTEIN PA4999-RELATED"/>
    <property type="match status" value="1"/>
</dbReference>
<evidence type="ECO:0000256" key="5">
    <source>
        <dbReference type="SAM" id="Phobius"/>
    </source>
</evidence>
<dbReference type="Proteomes" id="UP001449657">
    <property type="component" value="Chromosome"/>
</dbReference>
<feature type="transmembrane region" description="Helical" evidence="5">
    <location>
        <begin position="405"/>
        <end position="424"/>
    </location>
</feature>
<feature type="transmembrane region" description="Helical" evidence="5">
    <location>
        <begin position="21"/>
        <end position="39"/>
    </location>
</feature>
<protein>
    <submittedName>
        <fullName evidence="7">O-antigen ligase family protein</fullName>
    </submittedName>
</protein>
<evidence type="ECO:0000256" key="2">
    <source>
        <dbReference type="ARBA" id="ARBA00022692"/>
    </source>
</evidence>
<keyword evidence="3 5" id="KW-1133">Transmembrane helix</keyword>
<dbReference type="EMBL" id="CP150096">
    <property type="protein sequence ID" value="WZN44763.1"/>
    <property type="molecule type" value="Genomic_DNA"/>
</dbReference>
<accession>A0ABZ2YZG4</accession>
<name>A0ABZ2YZG4_9BACT</name>